<sequence>MSTPSTTYVDHQALADKALAARELVGTMTAEEKTALLTGNGMWKTARLARLGVEPAVMTDGTYGVRYSVPQIDGDEQAGTDLDAFLSVVQQRASEIDKAWGQLRPATCFPNGSAMGCSWDIDLMAHLGVLLGRECRTMGIHTLLGPGINIRRTPLAGRSYEYYSEDPLLTGKLAAAVITGIQDQGVGTSLKHFAGNNSEMQRTSMDSVVDARALREIYLRGFQMAIRDSDPWTVMSSYNRLNGVQAAEDPWLLTQVLRRDWAYDGLVMSDWNGIKDRAASLTAGNELDMPESPRRKADLLAAIRSGELSADVVDAACVRVLDFIARCHAGCTVPVAPTDLAAHHVEARRMAAASMVLLKNDGAVLPVAPTVRRVLVVGRDAETPVIQGSGCATTMPTQVDEPLAELRALLGPDVAIELDSRNTADDSLFARAAAAHLVVVFASTEGAYDGEGSDRSTLALGPGQDALITALADHCTTPMAVVVACPDAVAMPWADRVGAVLVTFYSGQAMGGAVADVLTGRVNPSGKLSVTFPHRLGDVPGFLSYPGEQGRHLYSEGIHVGYRGYDFRHCTPLFPFGHGRSYTTFRYADLQLSASSIGRSGHVTASFSLHNTGTVAGAEVAQVYLRAKGHLLRRSPLELKGFAKVVLAPGETRRVDVAIDGRDLTVWDPVRNDWVLEAEDAELVVAASSRDLRLAAPLTLRPSVLSWARVSFDSQPAYVIGNPVARPILRRELAREANISPHDADVVLDHCANSFIGIFPTLERRLRITVPNTRALEILTMINTAMDEAELKLQEGASE</sequence>
<evidence type="ECO:0000313" key="12">
    <source>
        <dbReference type="EMBL" id="EFX04907.1"/>
    </source>
</evidence>
<keyword evidence="5 10" id="KW-0378">Hydrolase</keyword>
<dbReference type="InterPro" id="IPR036962">
    <property type="entry name" value="Glyco_hydro_3_N_sf"/>
</dbReference>
<evidence type="ECO:0000256" key="5">
    <source>
        <dbReference type="ARBA" id="ARBA00022801"/>
    </source>
</evidence>
<name>F0XBR0_GROCL</name>
<evidence type="ECO:0000313" key="13">
    <source>
        <dbReference type="Proteomes" id="UP000007796"/>
    </source>
</evidence>
<keyword evidence="9 10" id="KW-0624">Polysaccharide degradation</keyword>
<evidence type="ECO:0000256" key="3">
    <source>
        <dbReference type="ARBA" id="ARBA00005336"/>
    </source>
</evidence>
<comment type="catalytic activity">
    <reaction evidence="1 10">
        <text>Hydrolysis of terminal, non-reducing beta-D-glucosyl residues with release of beta-D-glucose.</text>
        <dbReference type="EC" id="3.2.1.21"/>
    </reaction>
</comment>
<dbReference type="SUPFAM" id="SSF51445">
    <property type="entry name" value="(Trans)glycosidases"/>
    <property type="match status" value="1"/>
</dbReference>
<dbReference type="SMART" id="SM01217">
    <property type="entry name" value="Fn3_like"/>
    <property type="match status" value="1"/>
</dbReference>
<dbReference type="STRING" id="655863.F0XBR0"/>
<protein>
    <recommendedName>
        <fullName evidence="4 10">beta-glucosidase</fullName>
        <ecNumber evidence="4 10">3.2.1.21</ecNumber>
    </recommendedName>
</protein>
<dbReference type="InterPro" id="IPR002772">
    <property type="entry name" value="Glyco_hydro_3_C"/>
</dbReference>
<keyword evidence="7 10" id="KW-0119">Carbohydrate metabolism</keyword>
<evidence type="ECO:0000256" key="6">
    <source>
        <dbReference type="ARBA" id="ARBA00023180"/>
    </source>
</evidence>
<comment type="similarity">
    <text evidence="3 10">Belongs to the glycosyl hydrolase 3 family.</text>
</comment>
<dbReference type="Gene3D" id="2.60.40.10">
    <property type="entry name" value="Immunoglobulins"/>
    <property type="match status" value="1"/>
</dbReference>
<keyword evidence="8 10" id="KW-0326">Glycosidase</keyword>
<dbReference type="Pfam" id="PF00933">
    <property type="entry name" value="Glyco_hydro_3"/>
    <property type="match status" value="1"/>
</dbReference>
<dbReference type="AlphaFoldDB" id="F0XBR0"/>
<dbReference type="RefSeq" id="XP_014174389.1">
    <property type="nucleotide sequence ID" value="XM_014318914.1"/>
</dbReference>
<dbReference type="PANTHER" id="PTHR42715">
    <property type="entry name" value="BETA-GLUCOSIDASE"/>
    <property type="match status" value="1"/>
</dbReference>
<evidence type="ECO:0000256" key="10">
    <source>
        <dbReference type="RuleBase" id="RU361161"/>
    </source>
</evidence>
<dbReference type="GO" id="GO:0008422">
    <property type="term" value="F:beta-glucosidase activity"/>
    <property type="evidence" value="ECO:0007669"/>
    <property type="project" value="UniProtKB-EC"/>
</dbReference>
<dbReference type="PRINTS" id="PR00133">
    <property type="entry name" value="GLHYDRLASE3"/>
</dbReference>
<evidence type="ECO:0000256" key="1">
    <source>
        <dbReference type="ARBA" id="ARBA00000448"/>
    </source>
</evidence>
<evidence type="ECO:0000256" key="4">
    <source>
        <dbReference type="ARBA" id="ARBA00012744"/>
    </source>
</evidence>
<dbReference type="eggNOG" id="ENOG502QR4D">
    <property type="taxonomic scope" value="Eukaryota"/>
</dbReference>
<comment type="pathway">
    <text evidence="2 10">Glycan metabolism; cellulose degradation.</text>
</comment>
<dbReference type="OrthoDB" id="2123594at2759"/>
<dbReference type="SUPFAM" id="SSF52279">
    <property type="entry name" value="Beta-D-glucan exohydrolase, C-terminal domain"/>
    <property type="match status" value="1"/>
</dbReference>
<evidence type="ECO:0000256" key="7">
    <source>
        <dbReference type="ARBA" id="ARBA00023277"/>
    </source>
</evidence>
<dbReference type="InterPro" id="IPR026891">
    <property type="entry name" value="Fn3-like"/>
</dbReference>
<dbReference type="Proteomes" id="UP000007796">
    <property type="component" value="Unassembled WGS sequence"/>
</dbReference>
<dbReference type="InterPro" id="IPR050288">
    <property type="entry name" value="Cellulose_deg_GH3"/>
</dbReference>
<dbReference type="PANTHER" id="PTHR42715:SF10">
    <property type="entry name" value="BETA-GLUCOSIDASE"/>
    <property type="match status" value="1"/>
</dbReference>
<evidence type="ECO:0000259" key="11">
    <source>
        <dbReference type="SMART" id="SM01217"/>
    </source>
</evidence>
<dbReference type="GO" id="GO:0030245">
    <property type="term" value="P:cellulose catabolic process"/>
    <property type="evidence" value="ECO:0007669"/>
    <property type="project" value="UniProtKB-UniPathway"/>
</dbReference>
<dbReference type="EMBL" id="GL629756">
    <property type="protein sequence ID" value="EFX04907.1"/>
    <property type="molecule type" value="Genomic_DNA"/>
</dbReference>
<evidence type="ECO:0000256" key="8">
    <source>
        <dbReference type="ARBA" id="ARBA00023295"/>
    </source>
</evidence>
<dbReference type="EC" id="3.2.1.21" evidence="4 10"/>
<organism evidence="13">
    <name type="scientific">Grosmannia clavigera (strain kw1407 / UAMH 11150)</name>
    <name type="common">Blue stain fungus</name>
    <name type="synonym">Graphiocladiella clavigera</name>
    <dbReference type="NCBI Taxonomy" id="655863"/>
    <lineage>
        <taxon>Eukaryota</taxon>
        <taxon>Fungi</taxon>
        <taxon>Dikarya</taxon>
        <taxon>Ascomycota</taxon>
        <taxon>Pezizomycotina</taxon>
        <taxon>Sordariomycetes</taxon>
        <taxon>Sordariomycetidae</taxon>
        <taxon>Ophiostomatales</taxon>
        <taxon>Ophiostomataceae</taxon>
        <taxon>Leptographium</taxon>
    </lineage>
</organism>
<dbReference type="PROSITE" id="PS00775">
    <property type="entry name" value="GLYCOSYL_HYDROL_F3"/>
    <property type="match status" value="1"/>
</dbReference>
<dbReference type="Pfam" id="PF14310">
    <property type="entry name" value="Fn3-like"/>
    <property type="match status" value="1"/>
</dbReference>
<dbReference type="Gene3D" id="3.20.20.300">
    <property type="entry name" value="Glycoside hydrolase, family 3, N-terminal domain"/>
    <property type="match status" value="1"/>
</dbReference>
<dbReference type="GeneID" id="25978461"/>
<dbReference type="InterPro" id="IPR013783">
    <property type="entry name" value="Ig-like_fold"/>
</dbReference>
<dbReference type="InterPro" id="IPR019800">
    <property type="entry name" value="Glyco_hydro_3_AS"/>
</dbReference>
<dbReference type="Gene3D" id="3.40.50.1700">
    <property type="entry name" value="Glycoside hydrolase family 3 C-terminal domain"/>
    <property type="match status" value="1"/>
</dbReference>
<feature type="domain" description="Fibronectin type III-like" evidence="11">
    <location>
        <begin position="619"/>
        <end position="689"/>
    </location>
</feature>
<accession>F0XBR0</accession>
<reference evidence="12 13" key="1">
    <citation type="journal article" date="2011" name="Proc. Natl. Acad. Sci. U.S.A.">
        <title>Genome and transcriptome analyses of the mountain pine beetle-fungal symbiont Grosmannia clavigera, a lodgepole pine pathogen.</title>
        <authorList>
            <person name="DiGuistini S."/>
            <person name="Wang Y."/>
            <person name="Liao N.Y."/>
            <person name="Taylor G."/>
            <person name="Tanguay P."/>
            <person name="Feau N."/>
            <person name="Henrissat B."/>
            <person name="Chan S.K."/>
            <person name="Hesse-Orce U."/>
            <person name="Alamouti S.M."/>
            <person name="Tsui C.K.M."/>
            <person name="Docking R.T."/>
            <person name="Levasseur A."/>
            <person name="Haridas S."/>
            <person name="Robertson G."/>
            <person name="Birol I."/>
            <person name="Holt R.A."/>
            <person name="Marra M.A."/>
            <person name="Hamelin R.C."/>
            <person name="Hirst M."/>
            <person name="Jones S.J.M."/>
            <person name="Bohlmann J."/>
            <person name="Breuil C."/>
        </authorList>
    </citation>
    <scope>NUCLEOTIDE SEQUENCE [LARGE SCALE GENOMIC DNA]</scope>
    <source>
        <strain evidence="13">kw1407 / UAMH 11150</strain>
    </source>
</reference>
<dbReference type="FunFam" id="2.60.40.10:FF:000495">
    <property type="entry name" value="Periplasmic beta-glucosidase"/>
    <property type="match status" value="1"/>
</dbReference>
<dbReference type="InterPro" id="IPR017853">
    <property type="entry name" value="GH"/>
</dbReference>
<keyword evidence="13" id="KW-1185">Reference proteome</keyword>
<dbReference type="InParanoid" id="F0XBR0"/>
<evidence type="ECO:0000256" key="2">
    <source>
        <dbReference type="ARBA" id="ARBA00004987"/>
    </source>
</evidence>
<proteinExistence type="inferred from homology"/>
<dbReference type="InterPro" id="IPR001764">
    <property type="entry name" value="Glyco_hydro_3_N"/>
</dbReference>
<dbReference type="InterPro" id="IPR036881">
    <property type="entry name" value="Glyco_hydro_3_C_sf"/>
</dbReference>
<dbReference type="Pfam" id="PF01915">
    <property type="entry name" value="Glyco_hydro_3_C"/>
    <property type="match status" value="1"/>
</dbReference>
<keyword evidence="6" id="KW-0325">Glycoprotein</keyword>
<evidence type="ECO:0000256" key="9">
    <source>
        <dbReference type="ARBA" id="ARBA00023326"/>
    </source>
</evidence>
<dbReference type="HOGENOM" id="CLU_004542_4_1_1"/>
<gene>
    <name evidence="12" type="ORF">CMQ_5169</name>
</gene>
<dbReference type="UniPathway" id="UPA00696"/>